<dbReference type="CDD" id="cd05797">
    <property type="entry name" value="Ribosomal_L10"/>
    <property type="match status" value="1"/>
</dbReference>
<comment type="function">
    <text evidence="1 6">Forms part of the ribosomal stalk, playing a central role in the interaction of the ribosome with GTP-bound translation factors.</text>
</comment>
<comment type="similarity">
    <text evidence="2 6">Belongs to the universal ribosomal protein uL10 family.</text>
</comment>
<dbReference type="GO" id="GO:0005840">
    <property type="term" value="C:ribosome"/>
    <property type="evidence" value="ECO:0007669"/>
    <property type="project" value="UniProtKB-KW"/>
</dbReference>
<evidence type="ECO:0000256" key="6">
    <source>
        <dbReference type="HAMAP-Rule" id="MF_00362"/>
    </source>
</evidence>
<dbReference type="Gene3D" id="6.10.250.290">
    <property type="match status" value="1"/>
</dbReference>
<dbReference type="InterPro" id="IPR002363">
    <property type="entry name" value="Ribosomal_uL10_CS_bac"/>
</dbReference>
<proteinExistence type="inferred from homology"/>
<name>A0ABT1XKV7_9BURK</name>
<evidence type="ECO:0000313" key="8">
    <source>
        <dbReference type="Proteomes" id="UP001165267"/>
    </source>
</evidence>
<dbReference type="RefSeq" id="WP_257512722.1">
    <property type="nucleotide sequence ID" value="NZ_JANKHG010000025.1"/>
</dbReference>
<sequence>MALNRQEKAAVIEEITSQLAGAQAVVVAEYRGLSVESVTQLRKEARAAGVYLRVLKNTLAKRAIAGTDFEGLSDKMVGPLIYGISSDPVAAAKVLVNFAKTNDKLILTGGALPGQVMGADGVKALATMPSRDELLSKLLGTMQAPIATFVRTLNEVPTKFVRGLAAVRDQKESQAA</sequence>
<evidence type="ECO:0000256" key="2">
    <source>
        <dbReference type="ARBA" id="ARBA00008889"/>
    </source>
</evidence>
<dbReference type="PROSITE" id="PS01109">
    <property type="entry name" value="RIBOSOMAL_L10"/>
    <property type="match status" value="1"/>
</dbReference>
<gene>
    <name evidence="6 7" type="primary">rplJ</name>
    <name evidence="7" type="ORF">NSP04_12640</name>
</gene>
<dbReference type="InterPro" id="IPR043141">
    <property type="entry name" value="Ribosomal_uL10-like_sf"/>
</dbReference>
<evidence type="ECO:0000256" key="1">
    <source>
        <dbReference type="ARBA" id="ARBA00002633"/>
    </source>
</evidence>
<keyword evidence="6" id="KW-0699">rRNA-binding</keyword>
<accession>A0ABT1XKV7</accession>
<dbReference type="InterPro" id="IPR022973">
    <property type="entry name" value="Ribosomal_uL10_bac"/>
</dbReference>
<dbReference type="EMBL" id="JANKHG010000025">
    <property type="protein sequence ID" value="MCR2747496.1"/>
    <property type="molecule type" value="Genomic_DNA"/>
</dbReference>
<dbReference type="Pfam" id="PF00466">
    <property type="entry name" value="Ribosomal_L10"/>
    <property type="match status" value="1"/>
</dbReference>
<dbReference type="InterPro" id="IPR047865">
    <property type="entry name" value="Ribosomal_uL10_bac_type"/>
</dbReference>
<dbReference type="PANTHER" id="PTHR11560">
    <property type="entry name" value="39S RIBOSOMAL PROTEIN L10, MITOCHONDRIAL"/>
    <property type="match status" value="1"/>
</dbReference>
<keyword evidence="6" id="KW-0694">RNA-binding</keyword>
<comment type="subunit">
    <text evidence="6">Part of the ribosomal stalk of the 50S ribosomal subunit. The N-terminus interacts with L11 and the large rRNA to form the base of the stalk. The C-terminus forms an elongated spine to which L12 dimers bind in a sequential fashion forming a multimeric L10(L12)X complex.</text>
</comment>
<keyword evidence="8" id="KW-1185">Reference proteome</keyword>
<reference evidence="7" key="1">
    <citation type="submission" date="2022-07" db="EMBL/GenBank/DDBJ databases">
        <authorList>
            <person name="Xamxidin M."/>
        </authorList>
    </citation>
    <scope>NUCLEOTIDE SEQUENCE</scope>
    <source>
        <strain evidence="7">YS8-69</strain>
    </source>
</reference>
<dbReference type="NCBIfam" id="NF000955">
    <property type="entry name" value="PRK00099.1-1"/>
    <property type="match status" value="1"/>
</dbReference>
<comment type="caution">
    <text evidence="7">The sequence shown here is derived from an EMBL/GenBank/DDBJ whole genome shotgun (WGS) entry which is preliminary data.</text>
</comment>
<dbReference type="SUPFAM" id="SSF160369">
    <property type="entry name" value="Ribosomal protein L10-like"/>
    <property type="match status" value="1"/>
</dbReference>
<organism evidence="7 8">
    <name type="scientific">Limnobacter parvus</name>
    <dbReference type="NCBI Taxonomy" id="2939690"/>
    <lineage>
        <taxon>Bacteria</taxon>
        <taxon>Pseudomonadati</taxon>
        <taxon>Pseudomonadota</taxon>
        <taxon>Betaproteobacteria</taxon>
        <taxon>Burkholderiales</taxon>
        <taxon>Burkholderiaceae</taxon>
        <taxon>Limnobacter</taxon>
    </lineage>
</organism>
<keyword evidence="4 6" id="KW-0687">Ribonucleoprotein</keyword>
<evidence type="ECO:0000313" key="7">
    <source>
        <dbReference type="EMBL" id="MCR2747496.1"/>
    </source>
</evidence>
<protein>
    <recommendedName>
        <fullName evidence="5 6">Large ribosomal subunit protein uL10</fullName>
    </recommendedName>
</protein>
<dbReference type="InterPro" id="IPR001790">
    <property type="entry name" value="Ribosomal_uL10"/>
</dbReference>
<evidence type="ECO:0000256" key="5">
    <source>
        <dbReference type="ARBA" id="ARBA00035202"/>
    </source>
</evidence>
<dbReference type="Gene3D" id="3.30.70.1730">
    <property type="match status" value="1"/>
</dbReference>
<dbReference type="HAMAP" id="MF_00362">
    <property type="entry name" value="Ribosomal_uL10"/>
    <property type="match status" value="1"/>
</dbReference>
<keyword evidence="3 6" id="KW-0689">Ribosomal protein</keyword>
<dbReference type="Proteomes" id="UP001165267">
    <property type="component" value="Unassembled WGS sequence"/>
</dbReference>
<evidence type="ECO:0000256" key="3">
    <source>
        <dbReference type="ARBA" id="ARBA00022980"/>
    </source>
</evidence>
<evidence type="ECO:0000256" key="4">
    <source>
        <dbReference type="ARBA" id="ARBA00023274"/>
    </source>
</evidence>